<evidence type="ECO:0000313" key="2">
    <source>
        <dbReference type="EMBL" id="MBO9155394.1"/>
    </source>
</evidence>
<evidence type="ECO:0000256" key="1">
    <source>
        <dbReference type="SAM" id="SignalP"/>
    </source>
</evidence>
<keyword evidence="1" id="KW-0732">Signal</keyword>
<sequence>MKLPVIASIMMLCCAGGADAQDGRAFKWLATENDSNYVEDHTNDLTVRLLGSRKYTYWNMRDNNINEVVQYRPNANNNVGFGFNYKWLGVNFAFNLPFINDDDHKYGDTKFLDLQAHLYLRKFVADFYGQYYEGFYRAETGRRISNSIAQKAVSFRPDIINRDLGLTVQYIFNDERFSYRAAFMQNEYQKKSAGSFIAGGEVLVWEMRGDSSLVPAEALQDGFYNGLPFTRTSQLSAAVNAGYAYTLVIAKHFFVTASLTLSAGANRTVFRFSDGRPRDEGFGWQLNNNVRFAAGYNSSEYYFGLHYTDMGTRGSTPVSKTNQTFGTGNIRVSLVKRFTLKKTLLPAIFGR</sequence>
<protein>
    <submittedName>
        <fullName evidence="2">DUF4421 domain-containing protein</fullName>
    </submittedName>
</protein>
<name>A0ABS3YMU2_9BACT</name>
<feature type="signal peptide" evidence="1">
    <location>
        <begin position="1"/>
        <end position="20"/>
    </location>
</feature>
<proteinExistence type="predicted"/>
<comment type="caution">
    <text evidence="2">The sequence shown here is derived from an EMBL/GenBank/DDBJ whole genome shotgun (WGS) entry which is preliminary data.</text>
</comment>
<dbReference type="Proteomes" id="UP000679126">
    <property type="component" value="Unassembled WGS sequence"/>
</dbReference>
<feature type="chain" id="PRO_5046586747" evidence="1">
    <location>
        <begin position="21"/>
        <end position="351"/>
    </location>
</feature>
<accession>A0ABS3YMU2</accession>
<evidence type="ECO:0000313" key="3">
    <source>
        <dbReference type="Proteomes" id="UP000679126"/>
    </source>
</evidence>
<dbReference type="EMBL" id="JAGHKP010000006">
    <property type="protein sequence ID" value="MBO9155394.1"/>
    <property type="molecule type" value="Genomic_DNA"/>
</dbReference>
<organism evidence="2 3">
    <name type="scientific">Chitinophaga chungangae</name>
    <dbReference type="NCBI Taxonomy" id="2821488"/>
    <lineage>
        <taxon>Bacteria</taxon>
        <taxon>Pseudomonadati</taxon>
        <taxon>Bacteroidota</taxon>
        <taxon>Chitinophagia</taxon>
        <taxon>Chitinophagales</taxon>
        <taxon>Chitinophagaceae</taxon>
        <taxon>Chitinophaga</taxon>
    </lineage>
</organism>
<keyword evidence="3" id="KW-1185">Reference proteome</keyword>
<dbReference type="InterPro" id="IPR025535">
    <property type="entry name" value="DUF4421"/>
</dbReference>
<dbReference type="RefSeq" id="WP_209148640.1">
    <property type="nucleotide sequence ID" value="NZ_JAGHKP010000006.1"/>
</dbReference>
<reference evidence="3" key="1">
    <citation type="submission" date="2021-03" db="EMBL/GenBank/DDBJ databases">
        <title>Assistant Professor.</title>
        <authorList>
            <person name="Huq M.A."/>
        </authorList>
    </citation>
    <scope>NUCLEOTIDE SEQUENCE [LARGE SCALE GENOMIC DNA]</scope>
    <source>
        <strain evidence="3">MAH-28</strain>
    </source>
</reference>
<dbReference type="Pfam" id="PF14391">
    <property type="entry name" value="DUF4421"/>
    <property type="match status" value="1"/>
</dbReference>
<gene>
    <name evidence="2" type="ORF">J7I43_24410</name>
</gene>